<proteinExistence type="predicted"/>
<keyword evidence="2" id="KW-1185">Reference proteome</keyword>
<dbReference type="InterPro" id="IPR023187">
    <property type="entry name" value="Tscrpt_reg_MarR-type_CS"/>
</dbReference>
<dbReference type="EMBL" id="JBHEZX010000013">
    <property type="protein sequence ID" value="MFC1412904.1"/>
    <property type="molecule type" value="Genomic_DNA"/>
</dbReference>
<dbReference type="PROSITE" id="PS01117">
    <property type="entry name" value="HTH_MARR_1"/>
    <property type="match status" value="1"/>
</dbReference>
<reference evidence="1 2" key="1">
    <citation type="submission" date="2024-09" db="EMBL/GenBank/DDBJ databases">
        <authorList>
            <person name="Lee S.D."/>
        </authorList>
    </citation>
    <scope>NUCLEOTIDE SEQUENCE [LARGE SCALE GENOMIC DNA]</scope>
    <source>
        <strain evidence="1 2">N1-1</strain>
    </source>
</reference>
<sequence length="187" mass="20346">MTTSETTPDRAPAGASDRATDRATEDDGAVLFDRLQYQVAILARRVEQVRIGGVGDQRNSMDRAAFLLLHRLDRTGAVGVKALATAMGIDSSTVTRQVAPLVETGLVDRVPNPDDGRAVLLELSPRGRVRLEEVRASRQLLMRRLVADWPQPDQEQFCALLTRFNEAMQTYRPIDAAPSGDCGGSGS</sequence>
<dbReference type="InterPro" id="IPR036388">
    <property type="entry name" value="WH-like_DNA-bd_sf"/>
</dbReference>
<dbReference type="Pfam" id="PF01047">
    <property type="entry name" value="MarR"/>
    <property type="match status" value="1"/>
</dbReference>
<dbReference type="PANTHER" id="PTHR33164:SF57">
    <property type="entry name" value="MARR-FAMILY TRANSCRIPTIONAL REGULATOR"/>
    <property type="match status" value="1"/>
</dbReference>
<dbReference type="SUPFAM" id="SSF46785">
    <property type="entry name" value="Winged helix' DNA-binding domain"/>
    <property type="match status" value="1"/>
</dbReference>
<comment type="caution">
    <text evidence="1">The sequence shown here is derived from an EMBL/GenBank/DDBJ whole genome shotgun (WGS) entry which is preliminary data.</text>
</comment>
<dbReference type="Proteomes" id="UP001592582">
    <property type="component" value="Unassembled WGS sequence"/>
</dbReference>
<accession>A0ABV6VGQ5</accession>
<dbReference type="InterPro" id="IPR036390">
    <property type="entry name" value="WH_DNA-bd_sf"/>
</dbReference>
<dbReference type="CDD" id="cd00090">
    <property type="entry name" value="HTH_ARSR"/>
    <property type="match status" value="1"/>
</dbReference>
<dbReference type="InterPro" id="IPR011991">
    <property type="entry name" value="ArsR-like_HTH"/>
</dbReference>
<dbReference type="PANTHER" id="PTHR33164">
    <property type="entry name" value="TRANSCRIPTIONAL REGULATOR, MARR FAMILY"/>
    <property type="match status" value="1"/>
</dbReference>
<protein>
    <submittedName>
        <fullName evidence="1">MarR family winged helix-turn-helix transcriptional regulator</fullName>
    </submittedName>
</protein>
<evidence type="ECO:0000313" key="2">
    <source>
        <dbReference type="Proteomes" id="UP001592582"/>
    </source>
</evidence>
<dbReference type="Gene3D" id="1.10.10.10">
    <property type="entry name" value="Winged helix-like DNA-binding domain superfamily/Winged helix DNA-binding domain"/>
    <property type="match status" value="1"/>
</dbReference>
<dbReference type="InterPro" id="IPR039422">
    <property type="entry name" value="MarR/SlyA-like"/>
</dbReference>
<dbReference type="InterPro" id="IPR000835">
    <property type="entry name" value="HTH_MarR-typ"/>
</dbReference>
<dbReference type="SMART" id="SM00347">
    <property type="entry name" value="HTH_MARR"/>
    <property type="match status" value="1"/>
</dbReference>
<gene>
    <name evidence="1" type="ORF">ACEZDG_26925</name>
</gene>
<organism evidence="1 2">
    <name type="scientific">Streptacidiphilus alkalitolerans</name>
    <dbReference type="NCBI Taxonomy" id="3342712"/>
    <lineage>
        <taxon>Bacteria</taxon>
        <taxon>Bacillati</taxon>
        <taxon>Actinomycetota</taxon>
        <taxon>Actinomycetes</taxon>
        <taxon>Kitasatosporales</taxon>
        <taxon>Streptomycetaceae</taxon>
        <taxon>Streptacidiphilus</taxon>
    </lineage>
</organism>
<evidence type="ECO:0000313" key="1">
    <source>
        <dbReference type="EMBL" id="MFC1412904.1"/>
    </source>
</evidence>
<dbReference type="PROSITE" id="PS50995">
    <property type="entry name" value="HTH_MARR_2"/>
    <property type="match status" value="1"/>
</dbReference>
<name>A0ABV6VGQ5_9ACTN</name>